<feature type="domain" description="Death" evidence="1">
    <location>
        <begin position="899"/>
        <end position="971"/>
    </location>
</feature>
<dbReference type="InterPro" id="IPR000488">
    <property type="entry name" value="Death_dom"/>
</dbReference>
<reference evidence="2" key="1">
    <citation type="submission" date="2018-11" db="EMBL/GenBank/DDBJ databases">
        <authorList>
            <person name="Alioto T."/>
            <person name="Alioto T."/>
        </authorList>
    </citation>
    <scope>NUCLEOTIDE SEQUENCE</scope>
</reference>
<dbReference type="OrthoDB" id="6094217at2759"/>
<dbReference type="SUPFAM" id="SSF47986">
    <property type="entry name" value="DEATH domain"/>
    <property type="match status" value="1"/>
</dbReference>
<dbReference type="SMART" id="SM00005">
    <property type="entry name" value="DEATH"/>
    <property type="match status" value="1"/>
</dbReference>
<evidence type="ECO:0000313" key="3">
    <source>
        <dbReference type="Proteomes" id="UP000596742"/>
    </source>
</evidence>
<dbReference type="Proteomes" id="UP000596742">
    <property type="component" value="Unassembled WGS sequence"/>
</dbReference>
<dbReference type="PROSITE" id="PS50017">
    <property type="entry name" value="DEATH_DOMAIN"/>
    <property type="match status" value="1"/>
</dbReference>
<evidence type="ECO:0000259" key="1">
    <source>
        <dbReference type="PROSITE" id="PS50017"/>
    </source>
</evidence>
<dbReference type="GO" id="GO:0007165">
    <property type="term" value="P:signal transduction"/>
    <property type="evidence" value="ECO:0007669"/>
    <property type="project" value="InterPro"/>
</dbReference>
<accession>A0A8B6GU23</accession>
<dbReference type="SUPFAM" id="SSF52540">
    <property type="entry name" value="P-loop containing nucleoside triphosphate hydrolases"/>
    <property type="match status" value="1"/>
</dbReference>
<dbReference type="PANTHER" id="PTHR12449">
    <property type="entry name" value="DEATH DOMAIN-CONTAINING PROTEIN"/>
    <property type="match status" value="1"/>
</dbReference>
<keyword evidence="3" id="KW-1185">Reference proteome</keyword>
<dbReference type="Gene3D" id="1.10.533.10">
    <property type="entry name" value="Death Domain, Fas"/>
    <property type="match status" value="1"/>
</dbReference>
<dbReference type="InterPro" id="IPR011029">
    <property type="entry name" value="DEATH-like_dom_sf"/>
</dbReference>
<dbReference type="Pfam" id="PF00531">
    <property type="entry name" value="Death"/>
    <property type="match status" value="1"/>
</dbReference>
<sequence length="993" mass="112520">MLANHVKKLVPGGLTVQDAFQAIVPTSTVITVIVLRDLTAQKNIVLAVITIEINITDAHVRLTDDITTVETPDNISSPKSVPKKWTNERLLNKLIFSLGAIYNVYASIPEFGKYEVKSEGQENETLSHFVTKFAYGIILGTMRALFKRARRQSLLQLLSQDLVPSFDSRILVVGAYEAGKTTLVSNLIGKAIPRERQSTDGIDVYFGKLLFDLKKQKLLKKTKGVHSFPKAIYQKILSYLNSVTIEDVLTGTTQSDLPNNDSFQDLSAKINEYVVAESTELNVDQEVIPIPVLDFAGQIVYHATHQTFITSHGIYIVTFNGSKELDDPLSDKEDERKTTILENIRQWVSSILLYSHPDNKDYPKLMFVATHKDLVCQQDVSNKRAQLLNTLSACFTDESIQSHIMFQHLFFVNALNENDPEMAELRECISTTITENPQWGQKVPKQFLILEMMFAALVEEGKIVITLEDAEKINTTTGVKPLSTAELGLFLGVQNICGKMTYIDYPQLRNYIVIDPTCLIDVLKSIVTSVPIIASLHQGRLTKSELTNIWSSEKFSHFLQHEEYFRQLLVHYDILSEVRRYDRESGKKTSVDCYIVPCMITTQNTTTFVAKLLTSDKCVGFVFEFSATEVPDAIPCRLIASILSIWNVKNYENVDLLFSGFVAVVLDRKHDLVVKTERNTVAVYIVHKERKELIIRDLASCVRECLEQNLAKISEVYSLSFTSDNITKRYVPFDVKLKSGCLAPNCLLEAENVNSIGTSWVCVNHGYVTPKSELEIWYTDRTTLQCTGSCQGILDAVLSMLLNDSQLLRICNSLTKEEVRSLAFNLGVSNTKLDAIDSDSISMIKFYSLRICREKNKSCKDFVKAMEAAEINRHTMCQILRQEEVETGLPDKILNLPPSDEMLDKLCLRIGKEWMVLGLELGLEIERLEQIEYDNPKVLREVSRQMLYCWKNRDDDSTIRELLHALERSGRNPRLITEILENCESYPKLIPVD</sequence>
<dbReference type="InterPro" id="IPR039788">
    <property type="entry name" value="NOL4/NOL4L"/>
</dbReference>
<dbReference type="Gene3D" id="3.40.50.300">
    <property type="entry name" value="P-loop containing nucleotide triphosphate hydrolases"/>
    <property type="match status" value="1"/>
</dbReference>
<proteinExistence type="predicted"/>
<organism evidence="2 3">
    <name type="scientific">Mytilus galloprovincialis</name>
    <name type="common">Mediterranean mussel</name>
    <dbReference type="NCBI Taxonomy" id="29158"/>
    <lineage>
        <taxon>Eukaryota</taxon>
        <taxon>Metazoa</taxon>
        <taxon>Spiralia</taxon>
        <taxon>Lophotrochozoa</taxon>
        <taxon>Mollusca</taxon>
        <taxon>Bivalvia</taxon>
        <taxon>Autobranchia</taxon>
        <taxon>Pteriomorphia</taxon>
        <taxon>Mytilida</taxon>
        <taxon>Mytiloidea</taxon>
        <taxon>Mytilidae</taxon>
        <taxon>Mytilinae</taxon>
        <taxon>Mytilus</taxon>
    </lineage>
</organism>
<name>A0A8B6GU23_MYTGA</name>
<protein>
    <recommendedName>
        <fullName evidence="1">Death domain-containing protein</fullName>
    </recommendedName>
</protein>
<gene>
    <name evidence="2" type="ORF">MGAL_10B047233</name>
</gene>
<dbReference type="InterPro" id="IPR027417">
    <property type="entry name" value="P-loop_NTPase"/>
</dbReference>
<evidence type="ECO:0000313" key="2">
    <source>
        <dbReference type="EMBL" id="VDI69209.1"/>
    </source>
</evidence>
<dbReference type="AlphaFoldDB" id="A0A8B6GU23"/>
<dbReference type="PANTHER" id="PTHR12449:SF18">
    <property type="entry name" value="DEATH DOMAIN-CONTAINING PROTEIN"/>
    <property type="match status" value="1"/>
</dbReference>
<dbReference type="CDD" id="cd01670">
    <property type="entry name" value="Death"/>
    <property type="match status" value="1"/>
</dbReference>
<dbReference type="EMBL" id="UYJE01009010">
    <property type="protein sequence ID" value="VDI69209.1"/>
    <property type="molecule type" value="Genomic_DNA"/>
</dbReference>
<comment type="caution">
    <text evidence="2">The sequence shown here is derived from an EMBL/GenBank/DDBJ whole genome shotgun (WGS) entry which is preliminary data.</text>
</comment>